<dbReference type="EMBL" id="FOXH01000017">
    <property type="protein sequence ID" value="SFQ39353.1"/>
    <property type="molecule type" value="Genomic_DNA"/>
</dbReference>
<feature type="transmembrane region" description="Helical" evidence="9">
    <location>
        <begin position="117"/>
        <end position="147"/>
    </location>
</feature>
<name>A0A1I5Y578_9BACT</name>
<keyword evidence="8 9" id="KW-0472">Membrane</keyword>
<dbReference type="RefSeq" id="WP_092019277.1">
    <property type="nucleotide sequence ID" value="NZ_FOXH01000017.1"/>
</dbReference>
<keyword evidence="6 9" id="KW-0812">Transmembrane</keyword>
<evidence type="ECO:0000313" key="11">
    <source>
        <dbReference type="EMBL" id="SFQ39353.1"/>
    </source>
</evidence>
<proteinExistence type="inferred from homology"/>
<protein>
    <recommendedName>
        <fullName evidence="9">Transport permease protein</fullName>
    </recommendedName>
</protein>
<dbReference type="PROSITE" id="PS51012">
    <property type="entry name" value="ABC_TM2"/>
    <property type="match status" value="1"/>
</dbReference>
<evidence type="ECO:0000256" key="2">
    <source>
        <dbReference type="ARBA" id="ARBA00007783"/>
    </source>
</evidence>
<dbReference type="AlphaFoldDB" id="A0A1I5Y578"/>
<dbReference type="OrthoDB" id="9786910at2"/>
<feature type="transmembrane region" description="Helical" evidence="9">
    <location>
        <begin position="187"/>
        <end position="206"/>
    </location>
</feature>
<feature type="transmembrane region" description="Helical" evidence="9">
    <location>
        <begin position="240"/>
        <end position="264"/>
    </location>
</feature>
<evidence type="ECO:0000313" key="12">
    <source>
        <dbReference type="Proteomes" id="UP000199306"/>
    </source>
</evidence>
<evidence type="ECO:0000256" key="1">
    <source>
        <dbReference type="ARBA" id="ARBA00004429"/>
    </source>
</evidence>
<feature type="transmembrane region" description="Helical" evidence="9">
    <location>
        <begin position="153"/>
        <end position="175"/>
    </location>
</feature>
<evidence type="ECO:0000256" key="6">
    <source>
        <dbReference type="ARBA" id="ARBA00022692"/>
    </source>
</evidence>
<keyword evidence="7 9" id="KW-1133">Transmembrane helix</keyword>
<keyword evidence="4 9" id="KW-1003">Cell membrane</keyword>
<keyword evidence="5" id="KW-0997">Cell inner membrane</keyword>
<reference evidence="11 12" key="1">
    <citation type="submission" date="2016-10" db="EMBL/GenBank/DDBJ databases">
        <authorList>
            <person name="de Groot N.N."/>
        </authorList>
    </citation>
    <scope>NUCLEOTIDE SEQUENCE [LARGE SCALE GENOMIC DNA]</scope>
    <source>
        <strain evidence="12">E92,LMG 26720,CCM 7988</strain>
    </source>
</reference>
<feature type="transmembrane region" description="Helical" evidence="9">
    <location>
        <begin position="75"/>
        <end position="96"/>
    </location>
</feature>
<evidence type="ECO:0000259" key="10">
    <source>
        <dbReference type="PROSITE" id="PS51012"/>
    </source>
</evidence>
<organism evidence="11 12">
    <name type="scientific">Pseudarcicella hirudinis</name>
    <dbReference type="NCBI Taxonomy" id="1079859"/>
    <lineage>
        <taxon>Bacteria</taxon>
        <taxon>Pseudomonadati</taxon>
        <taxon>Bacteroidota</taxon>
        <taxon>Cytophagia</taxon>
        <taxon>Cytophagales</taxon>
        <taxon>Flectobacillaceae</taxon>
        <taxon>Pseudarcicella</taxon>
    </lineage>
</organism>
<evidence type="ECO:0000256" key="7">
    <source>
        <dbReference type="ARBA" id="ARBA00022989"/>
    </source>
</evidence>
<keyword evidence="12" id="KW-1185">Reference proteome</keyword>
<dbReference type="PANTHER" id="PTHR30413">
    <property type="entry name" value="INNER MEMBRANE TRANSPORT PERMEASE"/>
    <property type="match status" value="1"/>
</dbReference>
<evidence type="ECO:0000256" key="8">
    <source>
        <dbReference type="ARBA" id="ARBA00023136"/>
    </source>
</evidence>
<dbReference type="GO" id="GO:0140359">
    <property type="term" value="F:ABC-type transporter activity"/>
    <property type="evidence" value="ECO:0007669"/>
    <property type="project" value="InterPro"/>
</dbReference>
<dbReference type="GO" id="GO:0005886">
    <property type="term" value="C:plasma membrane"/>
    <property type="evidence" value="ECO:0007669"/>
    <property type="project" value="UniProtKB-SubCell"/>
</dbReference>
<keyword evidence="3 9" id="KW-0813">Transport</keyword>
<dbReference type="Proteomes" id="UP000199306">
    <property type="component" value="Unassembled WGS sequence"/>
</dbReference>
<sequence>MQEIVIEAGRTAKNYWKDLWRFKELLLILALRDVTVRYKQTSIGILWAIIRPVMMMMVFVFAYDKVAKIKDDSNVKYQVIIFSGILLWNFFATALQQVSNSITGNSNLVSKVYFPRLIMAISSISVALVDFLVGLVVLIPMLCYYGYYPDWNMLMIPFFLALTAMAAFSLGLIFAVLNVKYRDFQQIVPLVVQYGFFVCPVVYSVSKFQDEWWFKYYSILNPLSGIIEGFRWSTIQNYAYFQWSSFVPSLVFVIITTFISIVFFRKKENSFVDFI</sequence>
<evidence type="ECO:0000256" key="3">
    <source>
        <dbReference type="ARBA" id="ARBA00022448"/>
    </source>
</evidence>
<accession>A0A1I5Y578</accession>
<feature type="transmembrane region" description="Helical" evidence="9">
    <location>
        <begin position="45"/>
        <end position="63"/>
    </location>
</feature>
<dbReference type="InterPro" id="IPR013525">
    <property type="entry name" value="ABC2_TM"/>
</dbReference>
<dbReference type="GO" id="GO:0015920">
    <property type="term" value="P:lipopolysaccharide transport"/>
    <property type="evidence" value="ECO:0007669"/>
    <property type="project" value="TreeGrafter"/>
</dbReference>
<dbReference type="PANTHER" id="PTHR30413:SF8">
    <property type="entry name" value="TRANSPORT PERMEASE PROTEIN"/>
    <property type="match status" value="1"/>
</dbReference>
<comment type="similarity">
    <text evidence="2 9">Belongs to the ABC-2 integral membrane protein family.</text>
</comment>
<evidence type="ECO:0000256" key="9">
    <source>
        <dbReference type="RuleBase" id="RU361157"/>
    </source>
</evidence>
<comment type="subcellular location">
    <subcellularLocation>
        <location evidence="1">Cell inner membrane</location>
        <topology evidence="1">Multi-pass membrane protein</topology>
    </subcellularLocation>
    <subcellularLocation>
        <location evidence="9">Cell membrane</location>
        <topology evidence="9">Multi-pass membrane protein</topology>
    </subcellularLocation>
</comment>
<feature type="domain" description="ABC transmembrane type-2" evidence="10">
    <location>
        <begin position="43"/>
        <end position="267"/>
    </location>
</feature>
<dbReference type="Pfam" id="PF01061">
    <property type="entry name" value="ABC2_membrane"/>
    <property type="match status" value="1"/>
</dbReference>
<gene>
    <name evidence="11" type="ORF">SAMN04515674_11716</name>
</gene>
<dbReference type="STRING" id="1079859.SAMN04515674_11716"/>
<evidence type="ECO:0000256" key="5">
    <source>
        <dbReference type="ARBA" id="ARBA00022519"/>
    </source>
</evidence>
<evidence type="ECO:0000256" key="4">
    <source>
        <dbReference type="ARBA" id="ARBA00022475"/>
    </source>
</evidence>
<dbReference type="InterPro" id="IPR047817">
    <property type="entry name" value="ABC2_TM_bact-type"/>
</dbReference>